<dbReference type="InterPro" id="IPR050109">
    <property type="entry name" value="HTH-type_TetR-like_transc_reg"/>
</dbReference>
<dbReference type="SUPFAM" id="SSF46689">
    <property type="entry name" value="Homeodomain-like"/>
    <property type="match status" value="1"/>
</dbReference>
<comment type="caution">
    <text evidence="6">The sequence shown here is derived from an EMBL/GenBank/DDBJ whole genome shotgun (WGS) entry which is preliminary data.</text>
</comment>
<feature type="DNA-binding region" description="H-T-H motif" evidence="4">
    <location>
        <begin position="64"/>
        <end position="83"/>
    </location>
</feature>
<evidence type="ECO:0000259" key="5">
    <source>
        <dbReference type="PROSITE" id="PS50977"/>
    </source>
</evidence>
<dbReference type="RefSeq" id="WP_006189120.1">
    <property type="nucleotide sequence ID" value="NZ_ACYH01000041.1"/>
</dbReference>
<keyword evidence="1" id="KW-0805">Transcription regulation</keyword>
<dbReference type="PRINTS" id="PR00455">
    <property type="entry name" value="HTHTETR"/>
</dbReference>
<dbReference type="OrthoDB" id="9808476at2"/>
<dbReference type="InterPro" id="IPR009057">
    <property type="entry name" value="Homeodomain-like_sf"/>
</dbReference>
<dbReference type="eggNOG" id="COG1309">
    <property type="taxonomic scope" value="Bacteria"/>
</dbReference>
<dbReference type="STRING" id="596324.TREVI0001_0848"/>
<dbReference type="PANTHER" id="PTHR30055">
    <property type="entry name" value="HTH-TYPE TRANSCRIPTIONAL REGULATOR RUTR"/>
    <property type="match status" value="1"/>
</dbReference>
<sequence>MNAPCSRLIPLKKALYNLDKAYAVFYNEHCSVWRHGINKAATSNEEILEACKAIVAEKGLGALNMRAVAKRCDIALGSVYNYFGSKDELIIAAVESVWQSIFGRESHYSPGIAFTDYIEAVFQKVQKGMVKYPDFFTAHSMSFSENSKDDARKKMYGYFASVKEEMLTILQADTAVKQNLFSQDFTADDFTECILTNIIGLLILQRQSCKVLIAGIKKIIYQ</sequence>
<keyword evidence="3" id="KW-0804">Transcription</keyword>
<reference evidence="6 7" key="1">
    <citation type="submission" date="2009-07" db="EMBL/GenBank/DDBJ databases">
        <authorList>
            <person name="Madupu R."/>
            <person name="Sebastian Y."/>
            <person name="Durkin A.S."/>
            <person name="Torralba M."/>
            <person name="Methe B."/>
            <person name="Sutton G.G."/>
            <person name="Strausberg R.L."/>
            <person name="Nelson K.E."/>
        </authorList>
    </citation>
    <scope>NUCLEOTIDE SEQUENCE [LARGE SCALE GENOMIC DNA]</scope>
    <source>
        <strain evidence="6 7">ATCC 35580</strain>
    </source>
</reference>
<evidence type="ECO:0000313" key="7">
    <source>
        <dbReference type="Proteomes" id="UP000004509"/>
    </source>
</evidence>
<dbReference type="PANTHER" id="PTHR30055:SF234">
    <property type="entry name" value="HTH-TYPE TRANSCRIPTIONAL REGULATOR BETI"/>
    <property type="match status" value="1"/>
</dbReference>
<organism evidence="6 7">
    <name type="scientific">Treponema vincentii ATCC 35580</name>
    <dbReference type="NCBI Taxonomy" id="596324"/>
    <lineage>
        <taxon>Bacteria</taxon>
        <taxon>Pseudomonadati</taxon>
        <taxon>Spirochaetota</taxon>
        <taxon>Spirochaetia</taxon>
        <taxon>Spirochaetales</taxon>
        <taxon>Treponemataceae</taxon>
        <taxon>Treponema</taxon>
    </lineage>
</organism>
<name>C8PRF7_9SPIR</name>
<keyword evidence="2 4" id="KW-0238">DNA-binding</keyword>
<dbReference type="PROSITE" id="PS50977">
    <property type="entry name" value="HTH_TETR_2"/>
    <property type="match status" value="1"/>
</dbReference>
<protein>
    <submittedName>
        <fullName evidence="6">Transcriptional regulator, TetR family</fullName>
    </submittedName>
</protein>
<dbReference type="GO" id="GO:0003700">
    <property type="term" value="F:DNA-binding transcription factor activity"/>
    <property type="evidence" value="ECO:0007669"/>
    <property type="project" value="TreeGrafter"/>
</dbReference>
<accession>C8PRF7</accession>
<dbReference type="EMBL" id="ACYH01000041">
    <property type="protein sequence ID" value="EEV20082.1"/>
    <property type="molecule type" value="Genomic_DNA"/>
</dbReference>
<dbReference type="GO" id="GO:0000976">
    <property type="term" value="F:transcription cis-regulatory region binding"/>
    <property type="evidence" value="ECO:0007669"/>
    <property type="project" value="TreeGrafter"/>
</dbReference>
<dbReference type="InterPro" id="IPR001647">
    <property type="entry name" value="HTH_TetR"/>
</dbReference>
<gene>
    <name evidence="6" type="ORF">TREVI0001_0848</name>
</gene>
<feature type="domain" description="HTH tetR-type" evidence="5">
    <location>
        <begin position="41"/>
        <end position="101"/>
    </location>
</feature>
<dbReference type="Pfam" id="PF00440">
    <property type="entry name" value="TetR_N"/>
    <property type="match status" value="1"/>
</dbReference>
<dbReference type="Gene3D" id="1.10.357.10">
    <property type="entry name" value="Tetracycline Repressor, domain 2"/>
    <property type="match status" value="1"/>
</dbReference>
<evidence type="ECO:0000313" key="6">
    <source>
        <dbReference type="EMBL" id="EEV20082.1"/>
    </source>
</evidence>
<evidence type="ECO:0000256" key="4">
    <source>
        <dbReference type="PROSITE-ProRule" id="PRU00335"/>
    </source>
</evidence>
<evidence type="ECO:0000256" key="3">
    <source>
        <dbReference type="ARBA" id="ARBA00023163"/>
    </source>
</evidence>
<dbReference type="Proteomes" id="UP000004509">
    <property type="component" value="Unassembled WGS sequence"/>
</dbReference>
<evidence type="ECO:0000256" key="1">
    <source>
        <dbReference type="ARBA" id="ARBA00023015"/>
    </source>
</evidence>
<proteinExistence type="predicted"/>
<dbReference type="AlphaFoldDB" id="C8PRF7"/>
<evidence type="ECO:0000256" key="2">
    <source>
        <dbReference type="ARBA" id="ARBA00023125"/>
    </source>
</evidence>